<feature type="compositionally biased region" description="Basic and acidic residues" evidence="1">
    <location>
        <begin position="145"/>
        <end position="158"/>
    </location>
</feature>
<feature type="compositionally biased region" description="Polar residues" evidence="1">
    <location>
        <begin position="179"/>
        <end position="191"/>
    </location>
</feature>
<dbReference type="PROSITE" id="PS50181">
    <property type="entry name" value="FBOX"/>
    <property type="match status" value="1"/>
</dbReference>
<dbReference type="SMART" id="SM00256">
    <property type="entry name" value="FBOX"/>
    <property type="match status" value="1"/>
</dbReference>
<organism evidence="3 4">
    <name type="scientific">Tulasnella calospora MUT 4182</name>
    <dbReference type="NCBI Taxonomy" id="1051891"/>
    <lineage>
        <taxon>Eukaryota</taxon>
        <taxon>Fungi</taxon>
        <taxon>Dikarya</taxon>
        <taxon>Basidiomycota</taxon>
        <taxon>Agaricomycotina</taxon>
        <taxon>Agaricomycetes</taxon>
        <taxon>Cantharellales</taxon>
        <taxon>Tulasnellaceae</taxon>
        <taxon>Tulasnella</taxon>
    </lineage>
</organism>
<dbReference type="STRING" id="1051891.A0A0C3MHB0"/>
<reference evidence="3 4" key="1">
    <citation type="submission" date="2014-04" db="EMBL/GenBank/DDBJ databases">
        <authorList>
            <consortium name="DOE Joint Genome Institute"/>
            <person name="Kuo A."/>
            <person name="Girlanda M."/>
            <person name="Perotto S."/>
            <person name="Kohler A."/>
            <person name="Nagy L.G."/>
            <person name="Floudas D."/>
            <person name="Copeland A."/>
            <person name="Barry K.W."/>
            <person name="Cichocki N."/>
            <person name="Veneault-Fourrey C."/>
            <person name="LaButti K."/>
            <person name="Lindquist E.A."/>
            <person name="Lipzen A."/>
            <person name="Lundell T."/>
            <person name="Morin E."/>
            <person name="Murat C."/>
            <person name="Sun H."/>
            <person name="Tunlid A."/>
            <person name="Henrissat B."/>
            <person name="Grigoriev I.V."/>
            <person name="Hibbett D.S."/>
            <person name="Martin F."/>
            <person name="Nordberg H.P."/>
            <person name="Cantor M.N."/>
            <person name="Hua S.X."/>
        </authorList>
    </citation>
    <scope>NUCLEOTIDE SEQUENCE [LARGE SCALE GENOMIC DNA]</scope>
    <source>
        <strain evidence="3 4">MUT 4182</strain>
    </source>
</reference>
<dbReference type="InterPro" id="IPR001810">
    <property type="entry name" value="F-box_dom"/>
</dbReference>
<feature type="region of interest" description="Disordered" evidence="1">
    <location>
        <begin position="145"/>
        <end position="204"/>
    </location>
</feature>
<evidence type="ECO:0000259" key="2">
    <source>
        <dbReference type="PROSITE" id="PS50181"/>
    </source>
</evidence>
<name>A0A0C3MHB0_9AGAM</name>
<reference evidence="4" key="2">
    <citation type="submission" date="2015-01" db="EMBL/GenBank/DDBJ databases">
        <title>Evolutionary Origins and Diversification of the Mycorrhizal Mutualists.</title>
        <authorList>
            <consortium name="DOE Joint Genome Institute"/>
            <consortium name="Mycorrhizal Genomics Consortium"/>
            <person name="Kohler A."/>
            <person name="Kuo A."/>
            <person name="Nagy L.G."/>
            <person name="Floudas D."/>
            <person name="Copeland A."/>
            <person name="Barry K.W."/>
            <person name="Cichocki N."/>
            <person name="Veneault-Fourrey C."/>
            <person name="LaButti K."/>
            <person name="Lindquist E.A."/>
            <person name="Lipzen A."/>
            <person name="Lundell T."/>
            <person name="Morin E."/>
            <person name="Murat C."/>
            <person name="Riley R."/>
            <person name="Ohm R."/>
            <person name="Sun H."/>
            <person name="Tunlid A."/>
            <person name="Henrissat B."/>
            <person name="Grigoriev I.V."/>
            <person name="Hibbett D.S."/>
            <person name="Martin F."/>
        </authorList>
    </citation>
    <scope>NUCLEOTIDE SEQUENCE [LARGE SCALE GENOMIC DNA]</scope>
    <source>
        <strain evidence="4">MUT 4182</strain>
    </source>
</reference>
<proteinExistence type="predicted"/>
<feature type="domain" description="F-box" evidence="2">
    <location>
        <begin position="208"/>
        <end position="257"/>
    </location>
</feature>
<dbReference type="InterPro" id="IPR036047">
    <property type="entry name" value="F-box-like_dom_sf"/>
</dbReference>
<dbReference type="EMBL" id="KN822950">
    <property type="protein sequence ID" value="KIO33097.1"/>
    <property type="molecule type" value="Genomic_DNA"/>
</dbReference>
<accession>A0A0C3MHB0</accession>
<evidence type="ECO:0000256" key="1">
    <source>
        <dbReference type="SAM" id="MobiDB-lite"/>
    </source>
</evidence>
<dbReference type="Proteomes" id="UP000054248">
    <property type="component" value="Unassembled WGS sequence"/>
</dbReference>
<dbReference type="OrthoDB" id="2322499at2759"/>
<protein>
    <recommendedName>
        <fullName evidence="2">F-box domain-containing protein</fullName>
    </recommendedName>
</protein>
<gene>
    <name evidence="3" type="ORF">M407DRAFT_17964</name>
</gene>
<dbReference type="CDD" id="cd09917">
    <property type="entry name" value="F-box_SF"/>
    <property type="match status" value="1"/>
</dbReference>
<dbReference type="HOGENOM" id="CLU_889015_0_0_1"/>
<sequence length="313" mass="35851">MDEALEKLRPLRPDGQELVKHLLRNLELDPETVQSSDPLVADENQESLLCTVCDERVAKYMPLNKLIQHFLDVQRWFDNATEAVRTSPDVYYPNRAVQAELPKIVNDHDWTSLDGPLVRQDDEKTRDTVSKLQINFRSEELSDPLCDKKGIGGEDLQKTPKRRKTKKSRSTEDDPAFTPGSSQGKGKNKTTSHSDHPTTLRGCKGGKLRDLMNMPVDIFTEIYSYLGPDDLRRLSLTSKRLRDILMTKEARHIWKIAIAFVPYLAECPTDLNEPQYVCLLYSSDCDMIDCTSRGTKVDWFHRVHFCSACHEVK</sequence>
<evidence type="ECO:0000313" key="3">
    <source>
        <dbReference type="EMBL" id="KIO33097.1"/>
    </source>
</evidence>
<evidence type="ECO:0000313" key="4">
    <source>
        <dbReference type="Proteomes" id="UP000054248"/>
    </source>
</evidence>
<feature type="compositionally biased region" description="Basic residues" evidence="1">
    <location>
        <begin position="159"/>
        <end position="168"/>
    </location>
</feature>
<dbReference type="AlphaFoldDB" id="A0A0C3MHB0"/>
<keyword evidence="4" id="KW-1185">Reference proteome</keyword>
<dbReference type="Pfam" id="PF00646">
    <property type="entry name" value="F-box"/>
    <property type="match status" value="1"/>
</dbReference>
<dbReference type="SUPFAM" id="SSF81383">
    <property type="entry name" value="F-box domain"/>
    <property type="match status" value="1"/>
</dbReference>